<dbReference type="AlphaFoldDB" id="A0AB34KD13"/>
<name>A0AB34KD13_9PEZI</name>
<evidence type="ECO:0000313" key="3">
    <source>
        <dbReference type="EMBL" id="KAL1583013.1"/>
    </source>
</evidence>
<dbReference type="Pfam" id="PF00651">
    <property type="entry name" value="BTB"/>
    <property type="match status" value="1"/>
</dbReference>
<dbReference type="SUPFAM" id="SSF54695">
    <property type="entry name" value="POZ domain"/>
    <property type="match status" value="1"/>
</dbReference>
<dbReference type="PROSITE" id="PS50097">
    <property type="entry name" value="BTB"/>
    <property type="match status" value="1"/>
</dbReference>
<sequence>MAVPRQKELHELLSRDMVDIYVGSENTHWVLHEKLLCYRSKFFRKSLYNKSGGRNEAFGLPDEDDHPFRLFVAWLYADVVPPPKQEKDLSELLDLYLMGEKWEIHKLKLDVMETVRAWYHDSDTWPGLRRVQYIYANTAPDSPMRELMTSCAARMFVLSDGLPQHWEKALRRDGQLAVDIILLMQKWKIDESKVPDARKPPTVPIPQEADLRREIKMEMKAEDTDSNMSEVADFKPSETEGEETAVEDNA</sequence>
<feature type="region of interest" description="Disordered" evidence="1">
    <location>
        <begin position="220"/>
        <end position="250"/>
    </location>
</feature>
<organism evidence="3 4">
    <name type="scientific">Cladosporium halotolerans</name>
    <dbReference type="NCBI Taxonomy" id="1052096"/>
    <lineage>
        <taxon>Eukaryota</taxon>
        <taxon>Fungi</taxon>
        <taxon>Dikarya</taxon>
        <taxon>Ascomycota</taxon>
        <taxon>Pezizomycotina</taxon>
        <taxon>Dothideomycetes</taxon>
        <taxon>Dothideomycetidae</taxon>
        <taxon>Cladosporiales</taxon>
        <taxon>Cladosporiaceae</taxon>
        <taxon>Cladosporium</taxon>
    </lineage>
</organism>
<dbReference type="InterPro" id="IPR011333">
    <property type="entry name" value="SKP1/BTB/POZ_sf"/>
</dbReference>
<proteinExistence type="predicted"/>
<dbReference type="PANTHER" id="PTHR47843">
    <property type="entry name" value="BTB DOMAIN-CONTAINING PROTEIN-RELATED"/>
    <property type="match status" value="1"/>
</dbReference>
<evidence type="ECO:0000259" key="2">
    <source>
        <dbReference type="PROSITE" id="PS50097"/>
    </source>
</evidence>
<feature type="domain" description="BTB" evidence="2">
    <location>
        <begin position="18"/>
        <end position="84"/>
    </location>
</feature>
<protein>
    <recommendedName>
        <fullName evidence="2">BTB domain-containing protein</fullName>
    </recommendedName>
</protein>
<accession>A0AB34KD13</accession>
<dbReference type="InterPro" id="IPR000210">
    <property type="entry name" value="BTB/POZ_dom"/>
</dbReference>
<evidence type="ECO:0000313" key="4">
    <source>
        <dbReference type="Proteomes" id="UP000803884"/>
    </source>
</evidence>
<evidence type="ECO:0000256" key="1">
    <source>
        <dbReference type="SAM" id="MobiDB-lite"/>
    </source>
</evidence>
<dbReference type="EMBL" id="JAAQHG020000040">
    <property type="protein sequence ID" value="KAL1583013.1"/>
    <property type="molecule type" value="Genomic_DNA"/>
</dbReference>
<dbReference type="Gene3D" id="3.30.710.10">
    <property type="entry name" value="Potassium Channel Kv1.1, Chain A"/>
    <property type="match status" value="1"/>
</dbReference>
<dbReference type="Proteomes" id="UP000803884">
    <property type="component" value="Unassembled WGS sequence"/>
</dbReference>
<dbReference type="GeneID" id="96009919"/>
<dbReference type="RefSeq" id="XP_069226120.1">
    <property type="nucleotide sequence ID" value="XM_069377081.1"/>
</dbReference>
<keyword evidence="4" id="KW-1185">Reference proteome</keyword>
<gene>
    <name evidence="3" type="ORF">WHR41_08477</name>
</gene>
<feature type="compositionally biased region" description="Acidic residues" evidence="1">
    <location>
        <begin position="239"/>
        <end position="250"/>
    </location>
</feature>
<comment type="caution">
    <text evidence="3">The sequence shown here is derived from an EMBL/GenBank/DDBJ whole genome shotgun (WGS) entry which is preliminary data.</text>
</comment>
<reference evidence="3 4" key="1">
    <citation type="journal article" date="2020" name="Microbiol. Resour. Announc.">
        <title>Draft Genome Sequence of a Cladosporium Species Isolated from the Mesophotic Ascidian Didemnum maculosum.</title>
        <authorList>
            <person name="Gioti A."/>
            <person name="Siaperas R."/>
            <person name="Nikolaivits E."/>
            <person name="Le Goff G."/>
            <person name="Ouazzani J."/>
            <person name="Kotoulas G."/>
            <person name="Topakas E."/>
        </authorList>
    </citation>
    <scope>NUCLEOTIDE SEQUENCE [LARGE SCALE GENOMIC DNA]</scope>
    <source>
        <strain evidence="3 4">TM138-S3</strain>
    </source>
</reference>
<dbReference type="PANTHER" id="PTHR47843:SF2">
    <property type="entry name" value="BTB DOMAIN-CONTAINING PROTEIN"/>
    <property type="match status" value="1"/>
</dbReference>